<evidence type="ECO:0000256" key="1">
    <source>
        <dbReference type="ARBA" id="ARBA00022679"/>
    </source>
</evidence>
<keyword evidence="3" id="KW-0902">Two-component regulatory system</keyword>
<dbReference type="AlphaFoldDB" id="A0A430HS40"/>
<dbReference type="GO" id="GO:0046983">
    <property type="term" value="F:protein dimerization activity"/>
    <property type="evidence" value="ECO:0007669"/>
    <property type="project" value="InterPro"/>
</dbReference>
<dbReference type="Pfam" id="PF02518">
    <property type="entry name" value="HATPase_c"/>
    <property type="match status" value="1"/>
</dbReference>
<accession>A0A430HS40</accession>
<dbReference type="InterPro" id="IPR003594">
    <property type="entry name" value="HATPase_dom"/>
</dbReference>
<evidence type="ECO:0000313" key="7">
    <source>
        <dbReference type="EMBL" id="RSZ60289.1"/>
    </source>
</evidence>
<dbReference type="SMART" id="SM00387">
    <property type="entry name" value="HATPase_c"/>
    <property type="match status" value="1"/>
</dbReference>
<dbReference type="GO" id="GO:0000155">
    <property type="term" value="F:phosphorelay sensor kinase activity"/>
    <property type="evidence" value="ECO:0007669"/>
    <property type="project" value="InterPro"/>
</dbReference>
<dbReference type="InterPro" id="IPR036890">
    <property type="entry name" value="HATPase_C_sf"/>
</dbReference>
<name>A0A430HS40_9BURK</name>
<dbReference type="Pfam" id="PF05227">
    <property type="entry name" value="CHASE3"/>
    <property type="match status" value="1"/>
</dbReference>
<comment type="caution">
    <text evidence="7">The sequence shown here is derived from an EMBL/GenBank/DDBJ whole genome shotgun (WGS) entry which is preliminary data.</text>
</comment>
<dbReference type="CDD" id="cd19410">
    <property type="entry name" value="HK9-like_sensor"/>
    <property type="match status" value="1"/>
</dbReference>
<keyword evidence="5" id="KW-0812">Transmembrane</keyword>
<evidence type="ECO:0000256" key="2">
    <source>
        <dbReference type="ARBA" id="ARBA00022777"/>
    </source>
</evidence>
<keyword evidence="5" id="KW-1133">Transmembrane helix</keyword>
<feature type="transmembrane region" description="Helical" evidence="5">
    <location>
        <begin position="190"/>
        <end position="212"/>
    </location>
</feature>
<keyword evidence="1" id="KW-0808">Transferase</keyword>
<dbReference type="InterPro" id="IPR011712">
    <property type="entry name" value="Sig_transdc_His_kin_sub3_dim/P"/>
</dbReference>
<dbReference type="RefSeq" id="WP_126072701.1">
    <property type="nucleotide sequence ID" value="NZ_CP051166.1"/>
</dbReference>
<dbReference type="GO" id="GO:0016020">
    <property type="term" value="C:membrane"/>
    <property type="evidence" value="ECO:0007669"/>
    <property type="project" value="InterPro"/>
</dbReference>
<keyword evidence="5" id="KW-0472">Membrane</keyword>
<sequence length="512" mass="56042">MYFSTEPAVTTGLPFYKTVVCLTCVLILIINGVSLFHNLGQLKGANEIQGQTAKVIDKVQYVNVLIMDAESSLRGYFLSGSEVYLGPLRTASSEIDAQFAELDRLLADTPSQRRSLAQLHTLVYRKLDSMNQVLDVYRRGGLDDIVKIAGSSDSKSDMDEIRMQVVILVQEQNELLAARSATFTREYQNAVFLGISINAMAILVLALFYRLIRRSYFARVSTQRALESANNNLESMVVLRTEQLSVLSRHLISVSEEEKARLARELHDELGANLTSINIDLNAVADTVRTAQPELAAMLDRARATLVDTVELKRRIVENLRPSLLDHLGLAAAVQSYCDEFGRVARLDCEALIDGDVDVAGPMHAIAVFRIVQESLNNIAKYARARHVIVHLGREADGLSLEVSDDGVGIDVDAVAKPKSHGLLGMRERALLLGGSLRVKRGVNNVGTCVEAFIPLSRVADAGEGGAERAPDSLPAPLPFSGLHPSAGDRTRSSRPYSIRRRTLRGPGGQSR</sequence>
<dbReference type="Pfam" id="PF07730">
    <property type="entry name" value="HisKA_3"/>
    <property type="match status" value="1"/>
</dbReference>
<keyword evidence="2 7" id="KW-0418">Kinase</keyword>
<reference evidence="7 8" key="1">
    <citation type="submission" date="2018-12" db="EMBL/GenBank/DDBJ databases">
        <authorList>
            <person name="Yang E."/>
        </authorList>
    </citation>
    <scope>NUCLEOTIDE SEQUENCE [LARGE SCALE GENOMIC DNA]</scope>
    <source>
        <strain evidence="7 8">SOD</strain>
    </source>
</reference>
<keyword evidence="8" id="KW-1185">Reference proteome</keyword>
<dbReference type="OrthoDB" id="9797605at2"/>
<evidence type="ECO:0000259" key="6">
    <source>
        <dbReference type="SMART" id="SM00387"/>
    </source>
</evidence>
<dbReference type="Gene3D" id="3.30.565.10">
    <property type="entry name" value="Histidine kinase-like ATPase, C-terminal domain"/>
    <property type="match status" value="1"/>
</dbReference>
<dbReference type="InterPro" id="IPR007891">
    <property type="entry name" value="CHASE3"/>
</dbReference>
<protein>
    <submittedName>
        <fullName evidence="7">Histidine kinase</fullName>
    </submittedName>
</protein>
<evidence type="ECO:0000256" key="3">
    <source>
        <dbReference type="ARBA" id="ARBA00023012"/>
    </source>
</evidence>
<gene>
    <name evidence="7" type="ORF">EJB06_04005</name>
</gene>
<feature type="domain" description="Histidine kinase/HSP90-like ATPase" evidence="6">
    <location>
        <begin position="363"/>
        <end position="458"/>
    </location>
</feature>
<organism evidence="7 8">
    <name type="scientific">Massilia atriviolacea</name>
    <dbReference type="NCBI Taxonomy" id="2495579"/>
    <lineage>
        <taxon>Bacteria</taxon>
        <taxon>Pseudomonadati</taxon>
        <taxon>Pseudomonadota</taxon>
        <taxon>Betaproteobacteria</taxon>
        <taxon>Burkholderiales</taxon>
        <taxon>Oxalobacteraceae</taxon>
        <taxon>Telluria group</taxon>
        <taxon>Massilia</taxon>
    </lineage>
</organism>
<feature type="region of interest" description="Disordered" evidence="4">
    <location>
        <begin position="464"/>
        <end position="512"/>
    </location>
</feature>
<dbReference type="SUPFAM" id="SSF55874">
    <property type="entry name" value="ATPase domain of HSP90 chaperone/DNA topoisomerase II/histidine kinase"/>
    <property type="match status" value="1"/>
</dbReference>
<dbReference type="InterPro" id="IPR050482">
    <property type="entry name" value="Sensor_HK_TwoCompSys"/>
</dbReference>
<evidence type="ECO:0000313" key="8">
    <source>
        <dbReference type="Proteomes" id="UP000278085"/>
    </source>
</evidence>
<evidence type="ECO:0000256" key="5">
    <source>
        <dbReference type="SAM" id="Phobius"/>
    </source>
</evidence>
<dbReference type="CDD" id="cd16917">
    <property type="entry name" value="HATPase_UhpB-NarQ-NarX-like"/>
    <property type="match status" value="1"/>
</dbReference>
<dbReference type="Proteomes" id="UP000278085">
    <property type="component" value="Unassembled WGS sequence"/>
</dbReference>
<feature type="transmembrane region" description="Helical" evidence="5">
    <location>
        <begin position="15"/>
        <end position="36"/>
    </location>
</feature>
<proteinExistence type="predicted"/>
<dbReference type="Gene3D" id="1.20.5.1930">
    <property type="match status" value="1"/>
</dbReference>
<evidence type="ECO:0000256" key="4">
    <source>
        <dbReference type="SAM" id="MobiDB-lite"/>
    </source>
</evidence>
<dbReference type="PANTHER" id="PTHR24421">
    <property type="entry name" value="NITRATE/NITRITE SENSOR PROTEIN NARX-RELATED"/>
    <property type="match status" value="1"/>
</dbReference>
<dbReference type="PANTHER" id="PTHR24421:SF59">
    <property type="entry name" value="OXYGEN SENSOR HISTIDINE KINASE NREB"/>
    <property type="match status" value="1"/>
</dbReference>
<dbReference type="EMBL" id="RXLQ01000002">
    <property type="protein sequence ID" value="RSZ60289.1"/>
    <property type="molecule type" value="Genomic_DNA"/>
</dbReference>